<feature type="region of interest" description="Disordered" evidence="14">
    <location>
        <begin position="1689"/>
        <end position="1732"/>
    </location>
</feature>
<feature type="transmembrane region" description="Helical" evidence="15">
    <location>
        <begin position="1317"/>
        <end position="1340"/>
    </location>
</feature>
<feature type="region of interest" description="Disordered" evidence="14">
    <location>
        <begin position="1375"/>
        <end position="1409"/>
    </location>
</feature>
<protein>
    <submittedName>
        <fullName evidence="22">Uncharacterized protein</fullName>
    </submittedName>
</protein>
<dbReference type="Gene3D" id="2.60.220.50">
    <property type="match status" value="1"/>
</dbReference>
<keyword evidence="10" id="KW-1015">Disulfide bond</keyword>
<feature type="domain" description="G-protein coupled receptors family 2 profile 2" evidence="19">
    <location>
        <begin position="1100"/>
        <end position="1341"/>
    </location>
</feature>
<dbReference type="InterPro" id="IPR032471">
    <property type="entry name" value="AGRL2-4_GAIN_subdom_A"/>
</dbReference>
<evidence type="ECO:0000259" key="17">
    <source>
        <dbReference type="PROSITE" id="PS50221"/>
    </source>
</evidence>
<evidence type="ECO:0000256" key="13">
    <source>
        <dbReference type="ARBA" id="ARBA00023224"/>
    </source>
</evidence>
<dbReference type="InterPro" id="IPR046338">
    <property type="entry name" value="GAIN_dom_sf"/>
</dbReference>
<keyword evidence="3" id="KW-1003">Cell membrane</keyword>
<evidence type="ECO:0000256" key="6">
    <source>
        <dbReference type="ARBA" id="ARBA00022737"/>
    </source>
</evidence>
<dbReference type="GO" id="GO:0008061">
    <property type="term" value="F:chitin binding"/>
    <property type="evidence" value="ECO:0007669"/>
    <property type="project" value="InterPro"/>
</dbReference>
<sequence length="1962" mass="215276">MARPFIRKGSLTFFVSVIALAATLRLACGDGNLPLIRKGVPDTGIDVIACQELICKDKPNKSKHPNPYNCRKYYECRGARKLEKECPEGEVFSNGQCDPSASCKFACPTDEVDICGVKIHCLTFAVRRLVHPSDCHLYFMCDVNGKLSLEMCPPGERFDSRVRTCKTTSEASCVLSCGDPIPISPPITPADKTTKQGKNPTTPAVIPATCNGPIECTTATVGRRYPVPGKCTDYYVCSTDRLVTMTCPLGTMFDKVKLRCLSTAFRVDCQESCKDPMIKSTPQTKSTTSTTEMVTLADSDPETTQNSPTTTPTPQQVEETTTTTLADNLTDENKKDEPMTQPKQVTPTPSPTTKITTTTTPTTTATTPTTTHSTTKSTTTSAVKDKSSTTKPLGITTLSSSSRTSSTTTRVTTTSNTAPSSTVSSTPLQPPSSSSRPPVSLSSSSSSSTSSSSASIKPPINPTTHSSVQSPNPTNPQTSSIKNTPLTNSKSDPGISVKPTKPASTSIPTTEETFTHEIKNNASDRIIKDHTATFSCRFTTSPTVLSREFNITWATMQPKIVWTLDGQIIRNGSRAYILTKTDLIKQHITSIVTIRRMKPQNKLIRCDVYSRDSLISTTSRPFTVIERPRVYISPRSAIAAPGQQVIIKCSVDRLQSISLGDKIRIEWFKNNYYLSGSDVEFKNEHEYGVSSITIKVKENTEILCIGSNDAGSSNIERMMINVMVNTTTVLYCEQETVDDIRWPRTIPGGVKYQPCQSRTNTGKVLGDASRTCLLDEEKKAAEWGAPDYSDCTSEEMLRVSEQISSIGESFGAINDTAMVQTMNQMEHISNKTEPILTGDLILIVDAFQKITDIREGQEKPPSTEEYQSVINTESNLFDQKNKETWKNIEKVGMQSKAVNMLKTVDIYTGLIGRHIPPGKQLTVHSPNIYIMMQAIPMSEMKDVRFPDYENNKIPKWSDNVDDVVLLSEETMQSFKHDVKGDSINIGGSYYRTLGEVMPTANNTELSSRILSLSILNLKKPPKLDPPINLQFAYEKKKDENMVYNCSFWDYSMPDKGGWSQRGCTTIIKSDSKITCHCDHLTNFAILVSPGPISDRHKYILSMISLIGCIISIVALLMTIIFYISMWKALKSHHAVVLLNLCVALVCGNLLFITGINRTENKLVCSIIAGLLHYFWLVAFFMMLVEGIQLLMYIIYVFHLRRKAHTAGLIFGGWFLPAVIVGVSMAITNLEGYGRDEACWLSIKGGLLWAFVGPVLIVILINFIILLVVLKRATSANIPSGKKKNKLRSVVWNIFVITPLLGITWVLGVFSVNEDTIFFQYIFAIANSLQGLFIFIFHALCNKKLREAASSTGHTTSTYKANYLVGKKGRYALKETTSSKSRKLTPTGQTTSEQNSSHKSKSKVHINGSLKDRDEIQTINGIPKLDLHSSPSYDMNGTCGRGDKIDICHQLGDGTEITLINSHSSVKSNIGRDGGPRPVLVLQPHQVGQVEGLSRSPPTPVVTGVVDKSEEKSSATHPVIPEKANIPERPLSVENFGDKKLETSSGPPPVPTKPKPIFSNARENKNAKVIVAVKPLNIPEIDTTNLMSSPDWPEVVQHLPDDVAETIISTSRPTSGHYTEGMLFPPSIDGLRSLSSTPSRLESELDSLASSFVSLNKNIEEGFSTKNEPNDGEVDPINVVTEVVPEVDPEVEENGGSLVSVANEASQSSASADKEDESQQDVGDSFDPPPEDYQEFVEDSVETSIQTDIPSVEPARKDEANIDHSNAVFSEHHPGMSVSFSTPSIPDQTTRAQNQVEDKMHESEPISDDVIERNEASPHSIPERAQVIRTSSYLPPMPLDMDDPDNYRTSGEFPPPPPPEEIWPSATGVESTVPSDDIPLVTNTPISAPVNYSHLSNSHDVTGTDPVRLRHVDVSDQLQNNDHPQVDNRISVVSTIPPSPTTTTTDVSWTSDLSKDTANASVI</sequence>
<dbReference type="PANTHER" id="PTHR12011">
    <property type="entry name" value="ADHESION G-PROTEIN COUPLED RECEPTOR"/>
    <property type="match status" value="1"/>
</dbReference>
<dbReference type="Proteomes" id="UP001208570">
    <property type="component" value="Unassembled WGS sequence"/>
</dbReference>
<evidence type="ECO:0000256" key="11">
    <source>
        <dbReference type="ARBA" id="ARBA00023170"/>
    </source>
</evidence>
<evidence type="ECO:0000259" key="19">
    <source>
        <dbReference type="PROSITE" id="PS50261"/>
    </source>
</evidence>
<dbReference type="InterPro" id="IPR001879">
    <property type="entry name" value="GPCR_2_extracellular_dom"/>
</dbReference>
<dbReference type="Gene3D" id="4.10.1240.10">
    <property type="entry name" value="GPCR, family 2, extracellular hormone receptor domain"/>
    <property type="match status" value="1"/>
</dbReference>
<evidence type="ECO:0000256" key="14">
    <source>
        <dbReference type="SAM" id="MobiDB-lite"/>
    </source>
</evidence>
<feature type="domain" description="G-protein coupled receptors family 2 profile 1" evidence="18">
    <location>
        <begin position="703"/>
        <end position="795"/>
    </location>
</feature>
<evidence type="ECO:0000313" key="23">
    <source>
        <dbReference type="Proteomes" id="UP001208570"/>
    </source>
</evidence>
<dbReference type="GO" id="GO:0007166">
    <property type="term" value="P:cell surface receptor signaling pathway"/>
    <property type="evidence" value="ECO:0007669"/>
    <property type="project" value="InterPro"/>
</dbReference>
<comment type="subcellular location">
    <subcellularLocation>
        <location evidence="1">Cell membrane</location>
        <topology evidence="1">Multi-pass membrane protein</topology>
    </subcellularLocation>
</comment>
<keyword evidence="6" id="KW-0677">Repeat</keyword>
<feature type="compositionally biased region" description="Low complexity" evidence="14">
    <location>
        <begin position="280"/>
        <end position="295"/>
    </location>
</feature>
<evidence type="ECO:0000313" key="22">
    <source>
        <dbReference type="EMBL" id="KAK2163019.1"/>
    </source>
</evidence>
<dbReference type="CDD" id="cd15040">
    <property type="entry name" value="7tmB2_Adhesion"/>
    <property type="match status" value="1"/>
</dbReference>
<evidence type="ECO:0000256" key="1">
    <source>
        <dbReference type="ARBA" id="ARBA00004651"/>
    </source>
</evidence>
<feature type="compositionally biased region" description="Polar residues" evidence="14">
    <location>
        <begin position="462"/>
        <end position="491"/>
    </location>
</feature>
<dbReference type="SUPFAM" id="SSF48726">
    <property type="entry name" value="Immunoglobulin"/>
    <property type="match status" value="1"/>
</dbReference>
<comment type="similarity">
    <text evidence="2">Belongs to the G-protein coupled receptor 2 family. Adhesion G-protein coupled receptor (ADGR) subfamily.</text>
</comment>
<dbReference type="InterPro" id="IPR000832">
    <property type="entry name" value="GPCR_2_secretin-like"/>
</dbReference>
<name>A0AAD9K1H3_9ANNE</name>
<dbReference type="GO" id="GO:0004930">
    <property type="term" value="F:G protein-coupled receptor activity"/>
    <property type="evidence" value="ECO:0007669"/>
    <property type="project" value="UniProtKB-KW"/>
</dbReference>
<dbReference type="SUPFAM" id="SSF57625">
    <property type="entry name" value="Invertebrate chitin-binding proteins"/>
    <property type="match status" value="3"/>
</dbReference>
<evidence type="ECO:0000259" key="20">
    <source>
        <dbReference type="PROSITE" id="PS50835"/>
    </source>
</evidence>
<dbReference type="GO" id="GO:0005576">
    <property type="term" value="C:extracellular region"/>
    <property type="evidence" value="ECO:0007669"/>
    <property type="project" value="InterPro"/>
</dbReference>
<gene>
    <name evidence="22" type="ORF">LSH36_87g03005</name>
</gene>
<dbReference type="SUPFAM" id="SSF81321">
    <property type="entry name" value="Family A G protein-coupled receptor-like"/>
    <property type="match status" value="1"/>
</dbReference>
<dbReference type="PRINTS" id="PR00249">
    <property type="entry name" value="GPCRSECRETIN"/>
</dbReference>
<dbReference type="Pfam" id="PF01825">
    <property type="entry name" value="GPS"/>
    <property type="match status" value="1"/>
</dbReference>
<keyword evidence="12" id="KW-0325">Glycoprotein</keyword>
<evidence type="ECO:0000256" key="9">
    <source>
        <dbReference type="ARBA" id="ARBA00023136"/>
    </source>
</evidence>
<evidence type="ECO:0000256" key="5">
    <source>
        <dbReference type="ARBA" id="ARBA00022729"/>
    </source>
</evidence>
<feature type="compositionally biased region" description="Low complexity" evidence="14">
    <location>
        <begin position="302"/>
        <end position="324"/>
    </location>
</feature>
<feature type="transmembrane region" description="Helical" evidence="15">
    <location>
        <begin position="1207"/>
        <end position="1226"/>
    </location>
</feature>
<feature type="region of interest" description="Disordered" evidence="14">
    <location>
        <begin position="1488"/>
        <end position="1517"/>
    </location>
</feature>
<dbReference type="Gene3D" id="2.170.140.10">
    <property type="entry name" value="Chitin binding domain"/>
    <property type="match status" value="3"/>
</dbReference>
<feature type="transmembrane region" description="Helical" evidence="15">
    <location>
        <begin position="1246"/>
        <end position="1269"/>
    </location>
</feature>
<feature type="compositionally biased region" description="Polar residues" evidence="14">
    <location>
        <begin position="1375"/>
        <end position="1396"/>
    </location>
</feature>
<dbReference type="InterPro" id="IPR008077">
    <property type="entry name" value="GPCR_2_brain_angio_inhib"/>
</dbReference>
<dbReference type="SMART" id="SM00303">
    <property type="entry name" value="GPS"/>
    <property type="match status" value="1"/>
</dbReference>
<evidence type="ECO:0000256" key="2">
    <source>
        <dbReference type="ARBA" id="ARBA00007343"/>
    </source>
</evidence>
<organism evidence="22 23">
    <name type="scientific">Paralvinella palmiformis</name>
    <dbReference type="NCBI Taxonomy" id="53620"/>
    <lineage>
        <taxon>Eukaryota</taxon>
        <taxon>Metazoa</taxon>
        <taxon>Spiralia</taxon>
        <taxon>Lophotrochozoa</taxon>
        <taxon>Annelida</taxon>
        <taxon>Polychaeta</taxon>
        <taxon>Sedentaria</taxon>
        <taxon>Canalipalpata</taxon>
        <taxon>Terebellida</taxon>
        <taxon>Terebelliformia</taxon>
        <taxon>Alvinellidae</taxon>
        <taxon>Paralvinella</taxon>
    </lineage>
</organism>
<evidence type="ECO:0000256" key="12">
    <source>
        <dbReference type="ARBA" id="ARBA00023180"/>
    </source>
</evidence>
<dbReference type="PANTHER" id="PTHR12011:SF347">
    <property type="entry name" value="FI21270P1-RELATED"/>
    <property type="match status" value="1"/>
</dbReference>
<feature type="signal peptide" evidence="16">
    <location>
        <begin position="1"/>
        <end position="29"/>
    </location>
</feature>
<keyword evidence="5 16" id="KW-0732">Signal</keyword>
<dbReference type="Pfam" id="PF00002">
    <property type="entry name" value="7tm_2"/>
    <property type="match status" value="1"/>
</dbReference>
<evidence type="ECO:0000256" key="3">
    <source>
        <dbReference type="ARBA" id="ARBA00022475"/>
    </source>
</evidence>
<accession>A0AAD9K1H3</accession>
<dbReference type="InterPro" id="IPR036508">
    <property type="entry name" value="Chitin-bd_dom_sf"/>
</dbReference>
<dbReference type="InterPro" id="IPR007110">
    <property type="entry name" value="Ig-like_dom"/>
</dbReference>
<keyword evidence="11" id="KW-0675">Receptor</keyword>
<reference evidence="22" key="1">
    <citation type="journal article" date="2023" name="Mol. Biol. Evol.">
        <title>Third-Generation Sequencing Reveals the Adaptive Role of the Epigenome in Three Deep-Sea Polychaetes.</title>
        <authorList>
            <person name="Perez M."/>
            <person name="Aroh O."/>
            <person name="Sun Y."/>
            <person name="Lan Y."/>
            <person name="Juniper S.K."/>
            <person name="Young C.R."/>
            <person name="Angers B."/>
            <person name="Qian P.Y."/>
        </authorList>
    </citation>
    <scope>NUCLEOTIDE SEQUENCE</scope>
    <source>
        <strain evidence="22">P08H-3</strain>
    </source>
</reference>
<feature type="chain" id="PRO_5042159545" evidence="16">
    <location>
        <begin position="30"/>
        <end position="1962"/>
    </location>
</feature>
<feature type="region of interest" description="Disordered" evidence="14">
    <location>
        <begin position="276"/>
        <end position="511"/>
    </location>
</feature>
<dbReference type="InterPro" id="IPR002557">
    <property type="entry name" value="Chitin-bd_dom"/>
</dbReference>
<evidence type="ECO:0000256" key="15">
    <source>
        <dbReference type="SAM" id="Phobius"/>
    </source>
</evidence>
<dbReference type="InterPro" id="IPR000203">
    <property type="entry name" value="GPS"/>
</dbReference>
<dbReference type="Gene3D" id="1.20.1070.10">
    <property type="entry name" value="Rhodopsin 7-helix transmembrane proteins"/>
    <property type="match status" value="1"/>
</dbReference>
<feature type="domain" description="Ig-like" evidence="20">
    <location>
        <begin position="628"/>
        <end position="721"/>
    </location>
</feature>
<evidence type="ECO:0000259" key="21">
    <source>
        <dbReference type="PROSITE" id="PS50940"/>
    </source>
</evidence>
<feature type="compositionally biased region" description="Low complexity" evidence="14">
    <location>
        <begin position="351"/>
        <end position="382"/>
    </location>
</feature>
<feature type="transmembrane region" description="Helical" evidence="15">
    <location>
        <begin position="1098"/>
        <end position="1123"/>
    </location>
</feature>
<evidence type="ECO:0000256" key="10">
    <source>
        <dbReference type="ARBA" id="ARBA00023157"/>
    </source>
</evidence>
<feature type="region of interest" description="Disordered" evidence="14">
    <location>
        <begin position="1537"/>
        <end position="1558"/>
    </location>
</feature>
<dbReference type="Gene3D" id="1.25.40.610">
    <property type="match status" value="1"/>
</dbReference>
<evidence type="ECO:0000256" key="4">
    <source>
        <dbReference type="ARBA" id="ARBA00022692"/>
    </source>
</evidence>
<dbReference type="FunFam" id="1.20.1070.10:FF:000058">
    <property type="entry name" value="Adhesion G protein-coupled receptor F5"/>
    <property type="match status" value="1"/>
</dbReference>
<keyword evidence="7 15" id="KW-1133">Transmembrane helix</keyword>
<feature type="domain" description="Chitin-binding type-2" evidence="21">
    <location>
        <begin position="118"/>
        <end position="175"/>
    </location>
</feature>
<dbReference type="InterPro" id="IPR036179">
    <property type="entry name" value="Ig-like_dom_sf"/>
</dbReference>
<dbReference type="Pfam" id="PF16489">
    <property type="entry name" value="GAIN"/>
    <property type="match status" value="1"/>
</dbReference>
<feature type="domain" description="GAIN-B" evidence="17">
    <location>
        <begin position="919"/>
        <end position="1093"/>
    </location>
</feature>
<dbReference type="PROSITE" id="PS50227">
    <property type="entry name" value="G_PROTEIN_RECEP_F2_3"/>
    <property type="match status" value="1"/>
</dbReference>
<feature type="domain" description="Chitin-binding type-2" evidence="21">
    <location>
        <begin position="213"/>
        <end position="271"/>
    </location>
</feature>
<comment type="caution">
    <text evidence="22">The sequence shown here is derived from an EMBL/GenBank/DDBJ whole genome shotgun (WGS) entry which is preliminary data.</text>
</comment>
<dbReference type="InterPro" id="IPR017981">
    <property type="entry name" value="GPCR_2-like_7TM"/>
</dbReference>
<feature type="transmembrane region" description="Helical" evidence="15">
    <location>
        <begin position="1173"/>
        <end position="1195"/>
    </location>
</feature>
<feature type="transmembrane region" description="Helical" evidence="15">
    <location>
        <begin position="1289"/>
        <end position="1311"/>
    </location>
</feature>
<keyword evidence="4 15" id="KW-0812">Transmembrane</keyword>
<evidence type="ECO:0000259" key="18">
    <source>
        <dbReference type="PROSITE" id="PS50227"/>
    </source>
</evidence>
<dbReference type="PROSITE" id="PS50835">
    <property type="entry name" value="IG_LIKE"/>
    <property type="match status" value="1"/>
</dbReference>
<dbReference type="PROSITE" id="PS50261">
    <property type="entry name" value="G_PROTEIN_RECEP_F2_4"/>
    <property type="match status" value="1"/>
</dbReference>
<keyword evidence="8" id="KW-0297">G-protein coupled receptor</keyword>
<feature type="domain" description="Chitin-binding type-2" evidence="21">
    <location>
        <begin position="52"/>
        <end position="105"/>
    </location>
</feature>
<evidence type="ECO:0000256" key="8">
    <source>
        <dbReference type="ARBA" id="ARBA00023040"/>
    </source>
</evidence>
<keyword evidence="23" id="KW-1185">Reference proteome</keyword>
<dbReference type="Pfam" id="PF01607">
    <property type="entry name" value="CBM_14"/>
    <property type="match status" value="3"/>
</dbReference>
<dbReference type="InterPro" id="IPR036445">
    <property type="entry name" value="GPCR_2_extracell_dom_sf"/>
</dbReference>
<evidence type="ECO:0000256" key="7">
    <source>
        <dbReference type="ARBA" id="ARBA00022989"/>
    </source>
</evidence>
<dbReference type="PRINTS" id="PR01694">
    <property type="entry name" value="BAIPRECURSOR"/>
</dbReference>
<dbReference type="PROSITE" id="PS50940">
    <property type="entry name" value="CHIT_BIND_II"/>
    <property type="match status" value="3"/>
</dbReference>
<feature type="transmembrane region" description="Helical" evidence="15">
    <location>
        <begin position="1135"/>
        <end position="1153"/>
    </location>
</feature>
<evidence type="ECO:0000256" key="16">
    <source>
        <dbReference type="SAM" id="SignalP"/>
    </source>
</evidence>
<keyword evidence="13" id="KW-0807">Transducer</keyword>
<dbReference type="GO" id="GO:0005886">
    <property type="term" value="C:plasma membrane"/>
    <property type="evidence" value="ECO:0007669"/>
    <property type="project" value="UniProtKB-SubCell"/>
</dbReference>
<feature type="compositionally biased region" description="Low complexity" evidence="14">
    <location>
        <begin position="396"/>
        <end position="455"/>
    </location>
</feature>
<dbReference type="EMBL" id="JAODUP010000087">
    <property type="protein sequence ID" value="KAK2163019.1"/>
    <property type="molecule type" value="Genomic_DNA"/>
</dbReference>
<keyword evidence="9 15" id="KW-0472">Membrane</keyword>
<dbReference type="InterPro" id="IPR057244">
    <property type="entry name" value="GAIN_B"/>
</dbReference>
<proteinExistence type="inferred from homology"/>
<feature type="compositionally biased region" description="Polar residues" evidence="14">
    <location>
        <begin position="502"/>
        <end position="511"/>
    </location>
</feature>
<dbReference type="PROSITE" id="PS50221">
    <property type="entry name" value="GAIN_B"/>
    <property type="match status" value="1"/>
</dbReference>
<dbReference type="SMART" id="SM00494">
    <property type="entry name" value="ChtBD2"/>
    <property type="match status" value="3"/>
</dbReference>